<keyword evidence="3" id="KW-1185">Reference proteome</keyword>
<keyword evidence="1" id="KW-0812">Transmembrane</keyword>
<reference evidence="2 3" key="1">
    <citation type="journal article" date="2020" name="Int. J. Syst. Evol. Microbiol.">
        <title>Sulfuracidifex tepidarius gen. nov., sp. nov. and transfer of Sulfolobus metallicus Huber and Stetter 1992 to the genus Sulfuracidifex as Sulfuracidifex metallicus comb. nov.</title>
        <authorList>
            <person name="Itoh T."/>
            <person name="Miura T."/>
            <person name="Sakai H.D."/>
            <person name="Kato S."/>
            <person name="Ohkuma M."/>
            <person name="Takashina T."/>
        </authorList>
    </citation>
    <scope>NUCLEOTIDE SEQUENCE [LARGE SCALE GENOMIC DNA]</scope>
    <source>
        <strain evidence="2 3">IC-006</strain>
    </source>
</reference>
<dbReference type="KEGG" id="step:IC006_2223"/>
<protein>
    <recommendedName>
        <fullName evidence="4">Thermopsin</fullName>
    </recommendedName>
</protein>
<proteinExistence type="predicted"/>
<evidence type="ECO:0000313" key="2">
    <source>
        <dbReference type="EMBL" id="BBG24889.1"/>
    </source>
</evidence>
<evidence type="ECO:0000256" key="1">
    <source>
        <dbReference type="SAM" id="Phobius"/>
    </source>
</evidence>
<feature type="transmembrane region" description="Helical" evidence="1">
    <location>
        <begin position="568"/>
        <end position="589"/>
    </location>
</feature>
<dbReference type="EMBL" id="AP018929">
    <property type="protein sequence ID" value="BBG24889.1"/>
    <property type="molecule type" value="Genomic_DNA"/>
</dbReference>
<keyword evidence="1" id="KW-1133">Transmembrane helix</keyword>
<organism evidence="2 3">
    <name type="scientific">Sulfuracidifex tepidarius</name>
    <dbReference type="NCBI Taxonomy" id="1294262"/>
    <lineage>
        <taxon>Archaea</taxon>
        <taxon>Thermoproteota</taxon>
        <taxon>Thermoprotei</taxon>
        <taxon>Sulfolobales</taxon>
        <taxon>Sulfolobaceae</taxon>
        <taxon>Sulfuracidifex</taxon>
    </lineage>
</organism>
<keyword evidence="1" id="KW-0472">Membrane</keyword>
<accession>A0A510DXI9</accession>
<dbReference type="Proteomes" id="UP000322983">
    <property type="component" value="Chromosome"/>
</dbReference>
<dbReference type="AlphaFoldDB" id="A0A510DXI9"/>
<sequence length="595" mass="67835">MKSFMITYMKTKIVFLSFIVSFIILVMVLLSTVNAVSYEGYGLRIYSPYPFYINGKLVSPGTYYEGFGEVVNLTFPTYFYKDSVSRCYLNSIDLNESNAESNTPGVLELYNSSNSTIIVLNTSDFYETYVTPRYLQQYYVNVTYNLQLPEAPIKSGWYDSQFLFNIHLPLIENISSNYRYYTYEILVNGVPESYFHVGSPLNIKILSYYQVYEKFINNITGYLNGTLVKLSTGWYNYGDDLNLTSPLYTGVGSRLIIWGNEVGNFKLTSPITFDDNETNQFYVNFTSPTFIKSNGLIYETTGQWFNESQKFMIESSYPINATYRYFSEGNYPRYCVGVYGPMNITDKQVVQYLLTFPVQLEVQLSNGTEMTFSSQWINVGTTVHVLPQTAYADEGKVRYIVPSQNFSRPEELQYLKQYLLNVQPSIVAMVNGTNTTIGVTWMNAGTNVTLYKVYYINSTTRMVLLSSNTMSFIVNSPMNISAVYQLQDLVQVYGKYSTSIIYSFNNWEPYGSTVTIPPLLSYDKTLFQLNSTVNTILVNSPKFLNLSYDPFNVTSSNGIVNNQSNSNFTFILVSVIGIAAIAVLVYTVLIRRNPQ</sequence>
<evidence type="ECO:0008006" key="4">
    <source>
        <dbReference type="Google" id="ProtNLM"/>
    </source>
</evidence>
<evidence type="ECO:0000313" key="3">
    <source>
        <dbReference type="Proteomes" id="UP000322983"/>
    </source>
</evidence>
<name>A0A510DXI9_9CREN</name>
<dbReference type="STRING" id="1294262.GCA_001316085_02329"/>
<gene>
    <name evidence="2" type="ORF">IC006_2223</name>
</gene>